<evidence type="ECO:0000256" key="1">
    <source>
        <dbReference type="ARBA" id="ARBA00022723"/>
    </source>
</evidence>
<proteinExistence type="predicted"/>
<gene>
    <name evidence="6" type="ORF">RFI_07420</name>
</gene>
<accession>X6NUJ3</accession>
<keyword evidence="7" id="KW-1185">Reference proteome</keyword>
<name>X6NUJ3_RETFI</name>
<evidence type="ECO:0000313" key="7">
    <source>
        <dbReference type="Proteomes" id="UP000023152"/>
    </source>
</evidence>
<dbReference type="PROSITE" id="PS01358">
    <property type="entry name" value="ZF_RANBP2_1"/>
    <property type="match status" value="1"/>
</dbReference>
<protein>
    <recommendedName>
        <fullName evidence="5">RanBP2-type domain-containing protein</fullName>
    </recommendedName>
</protein>
<evidence type="ECO:0000256" key="3">
    <source>
        <dbReference type="ARBA" id="ARBA00022833"/>
    </source>
</evidence>
<organism evidence="6 7">
    <name type="scientific">Reticulomyxa filosa</name>
    <dbReference type="NCBI Taxonomy" id="46433"/>
    <lineage>
        <taxon>Eukaryota</taxon>
        <taxon>Sar</taxon>
        <taxon>Rhizaria</taxon>
        <taxon>Retaria</taxon>
        <taxon>Foraminifera</taxon>
        <taxon>Monothalamids</taxon>
        <taxon>Reticulomyxidae</taxon>
        <taxon>Reticulomyxa</taxon>
    </lineage>
</organism>
<evidence type="ECO:0000259" key="5">
    <source>
        <dbReference type="PROSITE" id="PS01358"/>
    </source>
</evidence>
<evidence type="ECO:0000256" key="2">
    <source>
        <dbReference type="ARBA" id="ARBA00022771"/>
    </source>
</evidence>
<comment type="caution">
    <text evidence="6">The sequence shown here is derived from an EMBL/GenBank/DDBJ whole genome shotgun (WGS) entry which is preliminary data.</text>
</comment>
<evidence type="ECO:0000313" key="6">
    <source>
        <dbReference type="EMBL" id="ETO29701.1"/>
    </source>
</evidence>
<reference evidence="6 7" key="1">
    <citation type="journal article" date="2013" name="Curr. Biol.">
        <title>The Genome of the Foraminiferan Reticulomyxa filosa.</title>
        <authorList>
            <person name="Glockner G."/>
            <person name="Hulsmann N."/>
            <person name="Schleicher M."/>
            <person name="Noegel A.A."/>
            <person name="Eichinger L."/>
            <person name="Gallinger C."/>
            <person name="Pawlowski J."/>
            <person name="Sierra R."/>
            <person name="Euteneuer U."/>
            <person name="Pillet L."/>
            <person name="Moustafa A."/>
            <person name="Platzer M."/>
            <person name="Groth M."/>
            <person name="Szafranski K."/>
            <person name="Schliwa M."/>
        </authorList>
    </citation>
    <scope>NUCLEOTIDE SEQUENCE [LARGE SCALE GENOMIC DNA]</scope>
</reference>
<feature type="region of interest" description="Disordered" evidence="4">
    <location>
        <begin position="273"/>
        <end position="294"/>
    </location>
</feature>
<feature type="compositionally biased region" description="Polar residues" evidence="4">
    <location>
        <begin position="109"/>
        <end position="122"/>
    </location>
</feature>
<dbReference type="AlphaFoldDB" id="X6NUJ3"/>
<feature type="compositionally biased region" description="Polar residues" evidence="4">
    <location>
        <begin position="200"/>
        <end position="215"/>
    </location>
</feature>
<sequence>MEYAVGLPQDGLKRWRCNICSCLNLYDNNLCKRCQEPVNTETKKEWEVNLRKVSEPVKSSPIKNENGSKVVERSEKTSKSLAPNRVSRSHSQEEPPLKIAKQSIRHKSNAPSTSKLKTNNSAKTKRYNKPNLSEKHLGYKSNKKMVRLSVQSKLNYDTASYRSKFQNTTGSSSEGATKISGLKNSVQVATINDLTKNGFQTRIQHPKQPNETLNIKKSRQEVRKKIQSLQDSRPVTPPPPTKKEERQGNNGKRSLIDMLQKEHSGEIMANLRAKGRRVAAEVKDMEGGKSKYTL</sequence>
<feature type="domain" description="RanBP2-type" evidence="5">
    <location>
        <begin position="15"/>
        <end position="34"/>
    </location>
</feature>
<dbReference type="GO" id="GO:0008270">
    <property type="term" value="F:zinc ion binding"/>
    <property type="evidence" value="ECO:0007669"/>
    <property type="project" value="UniProtKB-KW"/>
</dbReference>
<keyword evidence="1" id="KW-0479">Metal-binding</keyword>
<evidence type="ECO:0000256" key="4">
    <source>
        <dbReference type="SAM" id="MobiDB-lite"/>
    </source>
</evidence>
<feature type="region of interest" description="Disordered" evidence="4">
    <location>
        <begin position="55"/>
        <end position="135"/>
    </location>
</feature>
<feature type="region of interest" description="Disordered" evidence="4">
    <location>
        <begin position="200"/>
        <end position="261"/>
    </location>
</feature>
<feature type="compositionally biased region" description="Basic and acidic residues" evidence="4">
    <location>
        <begin position="278"/>
        <end position="294"/>
    </location>
</feature>
<keyword evidence="3" id="KW-0862">Zinc</keyword>
<dbReference type="EMBL" id="ASPP01005889">
    <property type="protein sequence ID" value="ETO29701.1"/>
    <property type="molecule type" value="Genomic_DNA"/>
</dbReference>
<dbReference type="InterPro" id="IPR001876">
    <property type="entry name" value="Znf_RanBP2"/>
</dbReference>
<keyword evidence="2" id="KW-0863">Zinc-finger</keyword>
<dbReference type="Proteomes" id="UP000023152">
    <property type="component" value="Unassembled WGS sequence"/>
</dbReference>